<dbReference type="Proteomes" id="UP000185696">
    <property type="component" value="Unassembled WGS sequence"/>
</dbReference>
<organism evidence="1 2">
    <name type="scientific">Actinophytocola xinjiangensis</name>
    <dbReference type="NCBI Taxonomy" id="485602"/>
    <lineage>
        <taxon>Bacteria</taxon>
        <taxon>Bacillati</taxon>
        <taxon>Actinomycetota</taxon>
        <taxon>Actinomycetes</taxon>
        <taxon>Pseudonocardiales</taxon>
        <taxon>Pseudonocardiaceae</taxon>
    </lineage>
</organism>
<dbReference type="RefSeq" id="WP_075138555.1">
    <property type="nucleotide sequence ID" value="NZ_MSIF01000047.1"/>
</dbReference>
<dbReference type="EMBL" id="MSIF01000047">
    <property type="protein sequence ID" value="OLF04354.1"/>
    <property type="molecule type" value="Genomic_DNA"/>
</dbReference>
<comment type="caution">
    <text evidence="1">The sequence shown here is derived from an EMBL/GenBank/DDBJ whole genome shotgun (WGS) entry which is preliminary data.</text>
</comment>
<dbReference type="AlphaFoldDB" id="A0A7Z1AUC5"/>
<evidence type="ECO:0000313" key="1">
    <source>
        <dbReference type="EMBL" id="OLF04354.1"/>
    </source>
</evidence>
<name>A0A7Z1AUC5_9PSEU</name>
<accession>A0A7Z1AUC5</accession>
<dbReference type="OrthoDB" id="3690349at2"/>
<reference evidence="1 2" key="1">
    <citation type="submission" date="2016-12" db="EMBL/GenBank/DDBJ databases">
        <title>The draft genome sequence of Actinophytocola xinjiangensis.</title>
        <authorList>
            <person name="Wang W."/>
            <person name="Yuan L."/>
        </authorList>
    </citation>
    <scope>NUCLEOTIDE SEQUENCE [LARGE SCALE GENOMIC DNA]</scope>
    <source>
        <strain evidence="1 2">CGMCC 4.4663</strain>
    </source>
</reference>
<keyword evidence="2" id="KW-1185">Reference proteome</keyword>
<sequence length="118" mass="12625">MAASAVPSGEGAASTDVQLRALVVRGFRFLDPRDENGDVLAVVGVRAHHDVLDVVRLDSEDDAVAMRLPATEDVLAPRQVLWQEYGSAHQVLGAMLDLPDSHGDQATDLLVVSRRVSA</sequence>
<gene>
    <name evidence="1" type="ORF">BLA60_41250</name>
</gene>
<evidence type="ECO:0000313" key="2">
    <source>
        <dbReference type="Proteomes" id="UP000185696"/>
    </source>
</evidence>
<proteinExistence type="predicted"/>
<protein>
    <submittedName>
        <fullName evidence="1">Uncharacterized protein</fullName>
    </submittedName>
</protein>